<dbReference type="InterPro" id="IPR021448">
    <property type="entry name" value="DUF3098"/>
</dbReference>
<feature type="transmembrane region" description="Helical" evidence="1">
    <location>
        <begin position="12"/>
        <end position="32"/>
    </location>
</feature>
<dbReference type="AlphaFoldDB" id="I5C4K5"/>
<dbReference type="RefSeq" id="WP_009054643.1">
    <property type="nucleotide sequence ID" value="NZ_AJYA01000018.1"/>
</dbReference>
<evidence type="ECO:0000313" key="2">
    <source>
        <dbReference type="EMBL" id="EIM76757.1"/>
    </source>
</evidence>
<keyword evidence="1" id="KW-0812">Transmembrane</keyword>
<name>I5C4K5_9BACT</name>
<proteinExistence type="predicted"/>
<sequence>MDKKHFAFTRDNYRLMLIGLAIIILGFTLTALDSEPHGFGFLGLTLGPILTLGGFLFQFYAIFYTKKTDA</sequence>
<dbReference type="Pfam" id="PF11297">
    <property type="entry name" value="DUF3098"/>
    <property type="match status" value="1"/>
</dbReference>
<dbReference type="STRING" id="1189621.A3SI_08561"/>
<comment type="caution">
    <text evidence="2">The sequence shown here is derived from an EMBL/GenBank/DDBJ whole genome shotgun (WGS) entry which is preliminary data.</text>
</comment>
<keyword evidence="1" id="KW-0472">Membrane</keyword>
<keyword evidence="3" id="KW-1185">Reference proteome</keyword>
<dbReference type="PATRIC" id="fig|1189621.3.peg.1791"/>
<feature type="transmembrane region" description="Helical" evidence="1">
    <location>
        <begin position="38"/>
        <end position="63"/>
    </location>
</feature>
<accession>I5C4K5</accession>
<keyword evidence="1" id="KW-1133">Transmembrane helix</keyword>
<evidence type="ECO:0008006" key="4">
    <source>
        <dbReference type="Google" id="ProtNLM"/>
    </source>
</evidence>
<organism evidence="2 3">
    <name type="scientific">Nitritalea halalkaliphila LW7</name>
    <dbReference type="NCBI Taxonomy" id="1189621"/>
    <lineage>
        <taxon>Bacteria</taxon>
        <taxon>Pseudomonadati</taxon>
        <taxon>Bacteroidota</taxon>
        <taxon>Cytophagia</taxon>
        <taxon>Cytophagales</taxon>
        <taxon>Cyclobacteriaceae</taxon>
        <taxon>Nitritalea</taxon>
    </lineage>
</organism>
<reference evidence="2 3" key="1">
    <citation type="submission" date="2012-05" db="EMBL/GenBank/DDBJ databases">
        <title>Genome sequence of Nitritalea halalkaliphila LW7.</title>
        <authorList>
            <person name="Jangir P.K."/>
            <person name="Singh A."/>
            <person name="Shivaji S."/>
            <person name="Sharma R."/>
        </authorList>
    </citation>
    <scope>NUCLEOTIDE SEQUENCE [LARGE SCALE GENOMIC DNA]</scope>
    <source>
        <strain evidence="2 3">LW7</strain>
    </source>
</reference>
<dbReference type="EMBL" id="AJYA01000018">
    <property type="protein sequence ID" value="EIM76757.1"/>
    <property type="molecule type" value="Genomic_DNA"/>
</dbReference>
<evidence type="ECO:0000313" key="3">
    <source>
        <dbReference type="Proteomes" id="UP000005551"/>
    </source>
</evidence>
<gene>
    <name evidence="2" type="ORF">A3SI_08561</name>
</gene>
<dbReference type="Proteomes" id="UP000005551">
    <property type="component" value="Unassembled WGS sequence"/>
</dbReference>
<protein>
    <recommendedName>
        <fullName evidence="4">DUF3098 domain-containing protein</fullName>
    </recommendedName>
</protein>
<evidence type="ECO:0000256" key="1">
    <source>
        <dbReference type="SAM" id="Phobius"/>
    </source>
</evidence>